<dbReference type="EMBL" id="CAJZBQ010000022">
    <property type="protein sequence ID" value="CAG9319318.1"/>
    <property type="molecule type" value="Genomic_DNA"/>
</dbReference>
<dbReference type="GO" id="GO:0015385">
    <property type="term" value="F:sodium:proton antiporter activity"/>
    <property type="evidence" value="ECO:0007669"/>
    <property type="project" value="InterPro"/>
</dbReference>
<feature type="transmembrane region" description="Helical" evidence="10">
    <location>
        <begin position="213"/>
        <end position="236"/>
    </location>
</feature>
<organism evidence="12 13">
    <name type="scientific">Blepharisma stoltei</name>
    <dbReference type="NCBI Taxonomy" id="1481888"/>
    <lineage>
        <taxon>Eukaryota</taxon>
        <taxon>Sar</taxon>
        <taxon>Alveolata</taxon>
        <taxon>Ciliophora</taxon>
        <taxon>Postciliodesmatophora</taxon>
        <taxon>Heterotrichea</taxon>
        <taxon>Heterotrichida</taxon>
        <taxon>Blepharismidae</taxon>
        <taxon>Blepharisma</taxon>
    </lineage>
</organism>
<evidence type="ECO:0000256" key="4">
    <source>
        <dbReference type="ARBA" id="ARBA00022692"/>
    </source>
</evidence>
<keyword evidence="13" id="KW-1185">Reference proteome</keyword>
<comment type="subcellular location">
    <subcellularLocation>
        <location evidence="1">Cell membrane</location>
        <topology evidence="1">Multi-pass membrane protein</topology>
    </subcellularLocation>
</comment>
<feature type="transmembrane region" description="Helical" evidence="10">
    <location>
        <begin position="310"/>
        <end position="327"/>
    </location>
</feature>
<dbReference type="GO" id="GO:0015386">
    <property type="term" value="F:potassium:proton antiporter activity"/>
    <property type="evidence" value="ECO:0007669"/>
    <property type="project" value="TreeGrafter"/>
</dbReference>
<feature type="transmembrane region" description="Helical" evidence="10">
    <location>
        <begin position="372"/>
        <end position="393"/>
    </location>
</feature>
<keyword evidence="9" id="KW-0739">Sodium transport</keyword>
<proteinExistence type="predicted"/>
<evidence type="ECO:0000256" key="10">
    <source>
        <dbReference type="SAM" id="Phobius"/>
    </source>
</evidence>
<feature type="transmembrane region" description="Helical" evidence="10">
    <location>
        <begin position="405"/>
        <end position="425"/>
    </location>
</feature>
<gene>
    <name evidence="12" type="ORF">BSTOLATCC_MIC23526</name>
</gene>
<dbReference type="InterPro" id="IPR018490">
    <property type="entry name" value="cNMP-bd_dom_sf"/>
</dbReference>
<evidence type="ECO:0000313" key="13">
    <source>
        <dbReference type="Proteomes" id="UP001162131"/>
    </source>
</evidence>
<dbReference type="Pfam" id="PF00999">
    <property type="entry name" value="Na_H_Exchanger"/>
    <property type="match status" value="1"/>
</dbReference>
<name>A0AAU9JC89_9CILI</name>
<feature type="transmembrane region" description="Helical" evidence="10">
    <location>
        <begin position="25"/>
        <end position="42"/>
    </location>
</feature>
<evidence type="ECO:0000256" key="9">
    <source>
        <dbReference type="ARBA" id="ARBA00023201"/>
    </source>
</evidence>
<evidence type="ECO:0000256" key="1">
    <source>
        <dbReference type="ARBA" id="ARBA00004651"/>
    </source>
</evidence>
<dbReference type="Proteomes" id="UP001162131">
    <property type="component" value="Unassembled WGS sequence"/>
</dbReference>
<keyword evidence="6" id="KW-0915">Sodium</keyword>
<keyword evidence="3" id="KW-1003">Cell membrane</keyword>
<dbReference type="InterPro" id="IPR014710">
    <property type="entry name" value="RmlC-like_jellyroll"/>
</dbReference>
<reference evidence="12" key="1">
    <citation type="submission" date="2021-09" db="EMBL/GenBank/DDBJ databases">
        <authorList>
            <consortium name="AG Swart"/>
            <person name="Singh M."/>
            <person name="Singh A."/>
            <person name="Seah K."/>
            <person name="Emmerich C."/>
        </authorList>
    </citation>
    <scope>NUCLEOTIDE SEQUENCE</scope>
    <source>
        <strain evidence="12">ATCC30299</strain>
    </source>
</reference>
<evidence type="ECO:0000256" key="8">
    <source>
        <dbReference type="ARBA" id="ARBA00023136"/>
    </source>
</evidence>
<keyword evidence="5 10" id="KW-1133">Transmembrane helix</keyword>
<feature type="transmembrane region" description="Helical" evidence="10">
    <location>
        <begin position="114"/>
        <end position="137"/>
    </location>
</feature>
<keyword evidence="2" id="KW-0813">Transport</keyword>
<dbReference type="InterPro" id="IPR000595">
    <property type="entry name" value="cNMP-bd_dom"/>
</dbReference>
<sequence>MTESEEVHESSESSESHESRLTENIILFVFLGLILSFFCYQIKKRFKVPVAPILIAVGVLYKVGGNYLYLVSDAVGLIDQLSPEVLNLVILPPLVFEASLATDWYTFKKELGQIIPMATTMVALSSSLAAFVIKTLLGYDFSWSEALLLGIILMATDHVAVVAQLKEIYASERLETLISGETLLNEAVVIMLYKTVLASCLGDAEGEQAVVTLFARLTFGGIILGLVFSVLMAWTIKKLVNDEVHETNLTLIATYMIFYLADGTELETSGAIGVVTFGLFMSAYGKTLVSPAVEETLHAFWKILAQNIESIVFIIGGMVLGAFAVGYSDLEVADFLEFLLLFVLLYVIRAIAVLAHYPIFKYVGYGITFKELIVVILGGIKGVISITLALMVFNNEHLDEHYRNIVLFFASATACFSIIFGSVIVKEAVKRLGLEELTAVQENMLVGVTTAVLQNTSKQIDKFKGDKNYSLVKWNEVLNLTGSSVLTTQMIKSTKAGAKLLKKYPKDSPEELLRKYMEGFQIDSGELVTETRRRYLTTLKRLYWHEFENGHCMGYTALILIDSANQALDQEDHHMEDWEKFENSVYNHSLMKFYLKFSKIPIIGKFFVKLMYEMIIVAYDAARVFIRVHHEAEELLDQMEVDIDKELFERVMEEAHSQIFHCKEFAKAHIIDSYPEIIAEVQTYEVCNALLLSQRKLIKTIYHQGLIQELEYENLSETIDLNIKKLSQREIPKMPTFKTTLKNRFLRASDGEIEELLPLIRQKTFKADEILFTEGSKSNGAYLILNGRVREQSSWIDQELITGNIVGVQHLFPEFNVNTTTATALTTVETAILPIEIINNEALMLDLYKEAVEELLLLNKTNLGLSEVKDEHLLKVAGHSQILLVKAKEVADVKHGGILLHGKLNKKRGIKLMRPDNEGLRASEDSIFMSFPKELGENLSHMENIPEAFLDYYGKSFKDTDTLKLETGKKMIEAYRLSSKLVPVSSNS</sequence>
<dbReference type="SUPFAM" id="SSF51206">
    <property type="entry name" value="cAMP-binding domain-like"/>
    <property type="match status" value="1"/>
</dbReference>
<dbReference type="Gene3D" id="2.60.120.10">
    <property type="entry name" value="Jelly Rolls"/>
    <property type="match status" value="1"/>
</dbReference>
<feature type="domain" description="Cyclic nucleotide-binding" evidence="11">
    <location>
        <begin position="744"/>
        <end position="790"/>
    </location>
</feature>
<keyword evidence="8 10" id="KW-0472">Membrane</keyword>
<evidence type="ECO:0000259" key="11">
    <source>
        <dbReference type="PROSITE" id="PS50042"/>
    </source>
</evidence>
<evidence type="ECO:0000256" key="3">
    <source>
        <dbReference type="ARBA" id="ARBA00022475"/>
    </source>
</evidence>
<evidence type="ECO:0000256" key="7">
    <source>
        <dbReference type="ARBA" id="ARBA00023065"/>
    </source>
</evidence>
<protein>
    <recommendedName>
        <fullName evidence="11">Cyclic nucleotide-binding domain-containing protein</fullName>
    </recommendedName>
</protein>
<evidence type="ECO:0000256" key="6">
    <source>
        <dbReference type="ARBA" id="ARBA00023053"/>
    </source>
</evidence>
<dbReference type="GO" id="GO:0098719">
    <property type="term" value="P:sodium ion import across plasma membrane"/>
    <property type="evidence" value="ECO:0007669"/>
    <property type="project" value="TreeGrafter"/>
</dbReference>
<comment type="caution">
    <text evidence="12">The sequence shown here is derived from an EMBL/GenBank/DDBJ whole genome shotgun (WGS) entry which is preliminary data.</text>
</comment>
<dbReference type="AlphaFoldDB" id="A0AAU9JC89"/>
<evidence type="ECO:0000256" key="5">
    <source>
        <dbReference type="ARBA" id="ARBA00022989"/>
    </source>
</evidence>
<dbReference type="PROSITE" id="PS50042">
    <property type="entry name" value="CNMP_BINDING_3"/>
    <property type="match status" value="1"/>
</dbReference>
<keyword evidence="4 10" id="KW-0812">Transmembrane</keyword>
<dbReference type="GO" id="GO:0051453">
    <property type="term" value="P:regulation of intracellular pH"/>
    <property type="evidence" value="ECO:0007669"/>
    <property type="project" value="TreeGrafter"/>
</dbReference>
<dbReference type="InterPro" id="IPR006153">
    <property type="entry name" value="Cation/H_exchanger_TM"/>
</dbReference>
<dbReference type="PANTHER" id="PTHR10110:SF86">
    <property type="entry name" value="SODIUM_HYDROGEN EXCHANGER 7"/>
    <property type="match status" value="1"/>
</dbReference>
<keyword evidence="7" id="KW-0406">Ion transport</keyword>
<evidence type="ECO:0000256" key="2">
    <source>
        <dbReference type="ARBA" id="ARBA00022448"/>
    </source>
</evidence>
<feature type="transmembrane region" description="Helical" evidence="10">
    <location>
        <begin position="49"/>
        <end position="69"/>
    </location>
</feature>
<feature type="transmembrane region" description="Helical" evidence="10">
    <location>
        <begin position="339"/>
        <end position="360"/>
    </location>
</feature>
<accession>A0AAU9JC89</accession>
<dbReference type="PANTHER" id="PTHR10110">
    <property type="entry name" value="SODIUM/HYDROGEN EXCHANGER"/>
    <property type="match status" value="1"/>
</dbReference>
<dbReference type="InterPro" id="IPR018422">
    <property type="entry name" value="Cation/H_exchanger_CPA1"/>
</dbReference>
<dbReference type="Gene3D" id="6.10.140.1330">
    <property type="match status" value="1"/>
</dbReference>
<evidence type="ECO:0000313" key="12">
    <source>
        <dbReference type="EMBL" id="CAG9319318.1"/>
    </source>
</evidence>
<dbReference type="GO" id="GO:0005886">
    <property type="term" value="C:plasma membrane"/>
    <property type="evidence" value="ECO:0007669"/>
    <property type="project" value="UniProtKB-SubCell"/>
</dbReference>